<gene>
    <name evidence="3" type="primary">cobB</name>
    <name evidence="6" type="ORF">JIN83_13685</name>
</gene>
<comment type="cofactor">
    <cofactor evidence="3">
        <name>Zn(2+)</name>
        <dbReference type="ChEBI" id="CHEBI:29105"/>
    </cofactor>
    <text evidence="3">Binds 1 zinc ion per subunit.</text>
</comment>
<keyword evidence="3 4" id="KW-0479">Metal-binding</keyword>
<dbReference type="PROSITE" id="PS50305">
    <property type="entry name" value="SIRTUIN"/>
    <property type="match status" value="1"/>
</dbReference>
<dbReference type="SUPFAM" id="SSF52467">
    <property type="entry name" value="DHS-like NAD/FAD-binding domain"/>
    <property type="match status" value="1"/>
</dbReference>
<sequence length="230" mass="25117">MNQEIFILTGAGISAESGLKTFRDAGGLWEGHKVEEVATPGAFAVDPDLVHHFYNQRRAQLREVEPNAAHRALAELQSKLGDHLTLVTQNVDDLHERAGCHDVIHMHGELLKKRCASCQMISPCTGDLTHDCTCTACGSMGRMRPHIVWFGEMPLCMEEIQAKLIAADVFIAIGTSGVVYPAAGFAEVAKNHGAKTIEINLEGTEQSPLFDEHLIGKASETVPDFVKRFS</sequence>
<feature type="binding site" evidence="3">
    <location>
        <begin position="10"/>
        <end position="29"/>
    </location>
    <ligand>
        <name>NAD(+)</name>
        <dbReference type="ChEBI" id="CHEBI:57540"/>
    </ligand>
</feature>
<feature type="binding site" evidence="3">
    <location>
        <position position="54"/>
    </location>
    <ligand>
        <name>substrate</name>
    </ligand>
</feature>
<feature type="binding site" evidence="3">
    <location>
        <position position="218"/>
    </location>
    <ligand>
        <name>NAD(+)</name>
        <dbReference type="ChEBI" id="CHEBI:57540"/>
    </ligand>
</feature>
<dbReference type="PANTHER" id="PTHR11085">
    <property type="entry name" value="NAD-DEPENDENT PROTEIN DEACYLASE SIRTUIN-5, MITOCHONDRIAL-RELATED"/>
    <property type="match status" value="1"/>
</dbReference>
<feature type="binding site" evidence="4">
    <location>
        <position position="132"/>
    </location>
    <ligand>
        <name>Zn(2+)</name>
        <dbReference type="ChEBI" id="CHEBI:29105"/>
    </ligand>
</feature>
<dbReference type="GO" id="GO:0008270">
    <property type="term" value="F:zinc ion binding"/>
    <property type="evidence" value="ECO:0007669"/>
    <property type="project" value="UniProtKB-UniRule"/>
</dbReference>
<keyword evidence="3 4" id="KW-0862">Zinc</keyword>
<feature type="active site" description="Proton acceptor" evidence="3 4">
    <location>
        <position position="107"/>
    </location>
</feature>
<dbReference type="InterPro" id="IPR003000">
    <property type="entry name" value="Sirtuin"/>
</dbReference>
<evidence type="ECO:0000256" key="2">
    <source>
        <dbReference type="ARBA" id="ARBA00023027"/>
    </source>
</evidence>
<comment type="similarity">
    <text evidence="3">Belongs to the sirtuin family. Class III subfamily.</text>
</comment>
<feature type="binding site" evidence="3">
    <location>
        <position position="134"/>
    </location>
    <ligand>
        <name>Zn(2+)</name>
        <dbReference type="ChEBI" id="CHEBI:29105"/>
    </ligand>
</feature>
<comment type="catalytic activity">
    <reaction evidence="3">
        <text>N(6)-succinyl-L-lysyl-[protein] + NAD(+) + H2O = 2''-O-succinyl-ADP-D-ribose + nicotinamide + L-lysyl-[protein]</text>
        <dbReference type="Rhea" id="RHEA:47668"/>
        <dbReference type="Rhea" id="RHEA-COMP:9752"/>
        <dbReference type="Rhea" id="RHEA-COMP:11877"/>
        <dbReference type="ChEBI" id="CHEBI:15377"/>
        <dbReference type="ChEBI" id="CHEBI:17154"/>
        <dbReference type="ChEBI" id="CHEBI:29969"/>
        <dbReference type="ChEBI" id="CHEBI:57540"/>
        <dbReference type="ChEBI" id="CHEBI:87830"/>
        <dbReference type="ChEBI" id="CHEBI:87832"/>
    </reaction>
</comment>
<reference evidence="6" key="1">
    <citation type="submission" date="2021-01" db="EMBL/GenBank/DDBJ databases">
        <title>Modified the classification status of verrucomicrobia.</title>
        <authorList>
            <person name="Feng X."/>
        </authorList>
    </citation>
    <scope>NUCLEOTIDE SEQUENCE</scope>
    <source>
        <strain evidence="6">5K15</strain>
    </source>
</reference>
<dbReference type="InterPro" id="IPR026590">
    <property type="entry name" value="Ssirtuin_cat_dom"/>
</dbReference>
<feature type="binding site" evidence="3 4">
    <location>
        <position position="118"/>
    </location>
    <ligand>
        <name>Zn(2+)</name>
        <dbReference type="ChEBI" id="CHEBI:29105"/>
    </ligand>
</feature>
<evidence type="ECO:0000256" key="4">
    <source>
        <dbReference type="PROSITE-ProRule" id="PRU00236"/>
    </source>
</evidence>
<dbReference type="EC" id="2.3.1.286" evidence="3"/>
<dbReference type="InterPro" id="IPR026591">
    <property type="entry name" value="Sirtuin_cat_small_dom_sf"/>
</dbReference>
<feature type="domain" description="Deacetylase sirtuin-type" evidence="5">
    <location>
        <begin position="1"/>
        <end position="230"/>
    </location>
</feature>
<dbReference type="InterPro" id="IPR027546">
    <property type="entry name" value="Sirtuin_class_III"/>
</dbReference>
<dbReference type="GO" id="GO:0005737">
    <property type="term" value="C:cytoplasm"/>
    <property type="evidence" value="ECO:0007669"/>
    <property type="project" value="UniProtKB-SubCell"/>
</dbReference>
<dbReference type="InterPro" id="IPR050134">
    <property type="entry name" value="NAD-dep_sirtuin_deacylases"/>
</dbReference>
<dbReference type="Gene3D" id="3.40.50.1220">
    <property type="entry name" value="TPP-binding domain"/>
    <property type="match status" value="1"/>
</dbReference>
<dbReference type="AlphaFoldDB" id="A0AAE2VEM4"/>
<evidence type="ECO:0000256" key="1">
    <source>
        <dbReference type="ARBA" id="ARBA00022679"/>
    </source>
</evidence>
<feature type="binding site" evidence="3">
    <location>
        <begin position="89"/>
        <end position="92"/>
    </location>
    <ligand>
        <name>NAD(+)</name>
        <dbReference type="ChEBI" id="CHEBI:57540"/>
    </ligand>
</feature>
<protein>
    <recommendedName>
        <fullName evidence="3">NAD-dependent protein deacylase</fullName>
        <ecNumber evidence="3">2.3.1.286</ecNumber>
    </recommendedName>
    <alternativeName>
        <fullName evidence="3">Regulatory protein SIR2 homolog</fullName>
    </alternativeName>
</protein>
<evidence type="ECO:0000313" key="6">
    <source>
        <dbReference type="EMBL" id="MBK1856019.1"/>
    </source>
</evidence>
<feature type="binding site" evidence="3">
    <location>
        <position position="57"/>
    </location>
    <ligand>
        <name>substrate</name>
    </ligand>
</feature>
<dbReference type="GO" id="GO:0036055">
    <property type="term" value="F:protein-succinyllysine desuccinylase activity"/>
    <property type="evidence" value="ECO:0007669"/>
    <property type="project" value="UniProtKB-UniRule"/>
</dbReference>
<keyword evidence="3" id="KW-0963">Cytoplasm</keyword>
<evidence type="ECO:0000256" key="3">
    <source>
        <dbReference type="HAMAP-Rule" id="MF_01121"/>
    </source>
</evidence>
<comment type="function">
    <text evidence="3">NAD-dependent lysine deacetylase and desuccinylase that specifically removes acetyl and succinyl groups on target proteins. Modulates the activities of several proteins which are inactive in their acylated form.</text>
</comment>
<name>A0AAE2VEM4_9BACT</name>
<comment type="catalytic activity">
    <reaction evidence="3">
        <text>N(6)-acetyl-L-lysyl-[protein] + NAD(+) + H2O = 2''-O-acetyl-ADP-D-ribose + nicotinamide + L-lysyl-[protein]</text>
        <dbReference type="Rhea" id="RHEA:43636"/>
        <dbReference type="Rhea" id="RHEA-COMP:9752"/>
        <dbReference type="Rhea" id="RHEA-COMP:10731"/>
        <dbReference type="ChEBI" id="CHEBI:15377"/>
        <dbReference type="ChEBI" id="CHEBI:17154"/>
        <dbReference type="ChEBI" id="CHEBI:29969"/>
        <dbReference type="ChEBI" id="CHEBI:57540"/>
        <dbReference type="ChEBI" id="CHEBI:61930"/>
        <dbReference type="ChEBI" id="CHEBI:83767"/>
        <dbReference type="EC" id="2.3.1.286"/>
    </reaction>
</comment>
<comment type="subcellular location">
    <subcellularLocation>
        <location evidence="3">Cytoplasm</location>
    </subcellularLocation>
</comment>
<dbReference type="CDD" id="cd01412">
    <property type="entry name" value="SIRT5_Af1_CobB"/>
    <property type="match status" value="1"/>
</dbReference>
<dbReference type="Pfam" id="PF02146">
    <property type="entry name" value="SIR2"/>
    <property type="match status" value="1"/>
</dbReference>
<dbReference type="InterPro" id="IPR029035">
    <property type="entry name" value="DHS-like_NAD/FAD-binding_dom"/>
</dbReference>
<comment type="caution">
    <text evidence="6">The sequence shown here is derived from an EMBL/GenBank/DDBJ whole genome shotgun (WGS) entry which is preliminary data.</text>
</comment>
<dbReference type="Gene3D" id="3.30.1600.10">
    <property type="entry name" value="SIR2/SIRT2 'Small Domain"/>
    <property type="match status" value="1"/>
</dbReference>
<dbReference type="HAMAP" id="MF_01121">
    <property type="entry name" value="Sirtuin_ClassIII"/>
    <property type="match status" value="1"/>
</dbReference>
<dbReference type="GO" id="GO:0017136">
    <property type="term" value="F:histone deacetylase activity, NAD-dependent"/>
    <property type="evidence" value="ECO:0007669"/>
    <property type="project" value="TreeGrafter"/>
</dbReference>
<keyword evidence="2 3" id="KW-0520">NAD</keyword>
<dbReference type="GO" id="GO:0070403">
    <property type="term" value="F:NAD+ binding"/>
    <property type="evidence" value="ECO:0007669"/>
    <property type="project" value="UniProtKB-UniRule"/>
</dbReference>
<accession>A0AAE2VEM4</accession>
<proteinExistence type="inferred from homology"/>
<evidence type="ECO:0000259" key="5">
    <source>
        <dbReference type="PROSITE" id="PS50305"/>
    </source>
</evidence>
<dbReference type="Proteomes" id="UP000634206">
    <property type="component" value="Unassembled WGS sequence"/>
</dbReference>
<dbReference type="RefSeq" id="WP_309490631.1">
    <property type="nucleotide sequence ID" value="NZ_JAENIG010000009.1"/>
</dbReference>
<feature type="binding site" evidence="3">
    <location>
        <begin position="200"/>
        <end position="202"/>
    </location>
    <ligand>
        <name>NAD(+)</name>
        <dbReference type="ChEBI" id="CHEBI:57540"/>
    </ligand>
</feature>
<dbReference type="GO" id="GO:0036054">
    <property type="term" value="F:protein-malonyllysine demalonylase activity"/>
    <property type="evidence" value="ECO:0007669"/>
    <property type="project" value="InterPro"/>
</dbReference>
<feature type="binding site" evidence="3 4">
    <location>
        <position position="115"/>
    </location>
    <ligand>
        <name>Zn(2+)</name>
        <dbReference type="ChEBI" id="CHEBI:29105"/>
    </ligand>
</feature>
<evidence type="ECO:0000313" key="7">
    <source>
        <dbReference type="Proteomes" id="UP000634206"/>
    </source>
</evidence>
<keyword evidence="7" id="KW-1185">Reference proteome</keyword>
<dbReference type="EMBL" id="JAENIG010000009">
    <property type="protein sequence ID" value="MBK1856019.1"/>
    <property type="molecule type" value="Genomic_DNA"/>
</dbReference>
<comment type="domain">
    <text evidence="3">2 residues (Tyr-54 and Arg-57) present in a large hydrophobic pocket are probably involved in substrate specificity. They are important for desuccinylation activity, but dispensable for deacetylation activity.</text>
</comment>
<feature type="binding site" evidence="3 4">
    <location>
        <position position="137"/>
    </location>
    <ligand>
        <name>Zn(2+)</name>
        <dbReference type="ChEBI" id="CHEBI:29105"/>
    </ligand>
</feature>
<dbReference type="PANTHER" id="PTHR11085:SF4">
    <property type="entry name" value="NAD-DEPENDENT PROTEIN DEACYLASE"/>
    <property type="match status" value="1"/>
</dbReference>
<keyword evidence="1" id="KW-0808">Transferase</keyword>
<feature type="binding site" evidence="3">
    <location>
        <begin position="174"/>
        <end position="176"/>
    </location>
    <ligand>
        <name>NAD(+)</name>
        <dbReference type="ChEBI" id="CHEBI:57540"/>
    </ligand>
</feature>
<organism evidence="6 7">
    <name type="scientific">Oceaniferula flava</name>
    <dbReference type="NCBI Taxonomy" id="2800421"/>
    <lineage>
        <taxon>Bacteria</taxon>
        <taxon>Pseudomonadati</taxon>
        <taxon>Verrucomicrobiota</taxon>
        <taxon>Verrucomicrobiia</taxon>
        <taxon>Verrucomicrobiales</taxon>
        <taxon>Verrucomicrobiaceae</taxon>
        <taxon>Oceaniferula</taxon>
    </lineage>
</organism>